<protein>
    <recommendedName>
        <fullName evidence="3">BEN domain-containing protein</fullName>
    </recommendedName>
</protein>
<proteinExistence type="predicted"/>
<accession>A0ABQ9F6F9</accession>
<gene>
    <name evidence="1" type="ORF">KUTeg_010586</name>
</gene>
<evidence type="ECO:0000313" key="2">
    <source>
        <dbReference type="Proteomes" id="UP001217089"/>
    </source>
</evidence>
<organism evidence="1 2">
    <name type="scientific">Tegillarca granosa</name>
    <name type="common">Malaysian cockle</name>
    <name type="synonym">Anadara granosa</name>
    <dbReference type="NCBI Taxonomy" id="220873"/>
    <lineage>
        <taxon>Eukaryota</taxon>
        <taxon>Metazoa</taxon>
        <taxon>Spiralia</taxon>
        <taxon>Lophotrochozoa</taxon>
        <taxon>Mollusca</taxon>
        <taxon>Bivalvia</taxon>
        <taxon>Autobranchia</taxon>
        <taxon>Pteriomorphia</taxon>
        <taxon>Arcoida</taxon>
        <taxon>Arcoidea</taxon>
        <taxon>Arcidae</taxon>
        <taxon>Tegillarca</taxon>
    </lineage>
</organism>
<dbReference type="EMBL" id="JARBDR010000470">
    <property type="protein sequence ID" value="KAJ8311860.1"/>
    <property type="molecule type" value="Genomic_DNA"/>
</dbReference>
<evidence type="ECO:0008006" key="3">
    <source>
        <dbReference type="Google" id="ProtNLM"/>
    </source>
</evidence>
<comment type="caution">
    <text evidence="1">The sequence shown here is derived from an EMBL/GenBank/DDBJ whole genome shotgun (WGS) entry which is preliminary data.</text>
</comment>
<dbReference type="Proteomes" id="UP001217089">
    <property type="component" value="Unassembled WGS sequence"/>
</dbReference>
<sequence length="349" mass="39494">MSHILVFWHEENANWSVQSIGTITSPRKEYEDYGVEFVMAKFKGSNYPGLIVEKSDDKKKLTCTGVNVCELLEKHGTLRAALKGAGIDADHLDERGKRSKEEEELKKKAAREEEKATALAANRVYLQQLENFALESQNTYLDMDTVTDHEQNFDCDIIEEIIDIPHERPTVAMKCPRGNHAKSVCTNCIALREELQECREELQQLQTMLQSRHAVNTNTDDEPKPRPGIVVSEIAQRHNMVELVPQSGVYLYPKHLREADRKENGKKRCRFLLSCFYTSAELIHAGNLTGANSKPGCNSDIIDAIIGYCLLSDKITTAADLRTAMRSKITAHCCEQRRKSLGKRRSKTN</sequence>
<reference evidence="1 2" key="1">
    <citation type="submission" date="2022-12" db="EMBL/GenBank/DDBJ databases">
        <title>Chromosome-level genome of Tegillarca granosa.</title>
        <authorList>
            <person name="Kim J."/>
        </authorList>
    </citation>
    <scope>NUCLEOTIDE SEQUENCE [LARGE SCALE GENOMIC DNA]</scope>
    <source>
        <strain evidence="1">Teg-2019</strain>
        <tissue evidence="1">Adductor muscle</tissue>
    </source>
</reference>
<name>A0ABQ9F6F9_TEGGR</name>
<keyword evidence="2" id="KW-1185">Reference proteome</keyword>
<evidence type="ECO:0000313" key="1">
    <source>
        <dbReference type="EMBL" id="KAJ8311860.1"/>
    </source>
</evidence>